<dbReference type="EMBL" id="CP048739">
    <property type="protein sequence ID" value="QIB75309.1"/>
    <property type="molecule type" value="Genomic_DNA"/>
</dbReference>
<accession>A0A6C0UN41</accession>
<gene>
    <name evidence="2" type="ORF">G3I44_14050</name>
</gene>
<dbReference type="Proteomes" id="UP000465846">
    <property type="component" value="Chromosome"/>
</dbReference>
<dbReference type="AlphaFoldDB" id="A0A6C0UN41"/>
<proteinExistence type="predicted"/>
<name>A0A6C0UN41_9EURY</name>
<feature type="region of interest" description="Disordered" evidence="1">
    <location>
        <begin position="1"/>
        <end position="20"/>
    </location>
</feature>
<evidence type="ECO:0000256" key="1">
    <source>
        <dbReference type="SAM" id="MobiDB-lite"/>
    </source>
</evidence>
<dbReference type="RefSeq" id="WP_163487089.1">
    <property type="nucleotide sequence ID" value="NZ_CP048739.1"/>
</dbReference>
<protein>
    <submittedName>
        <fullName evidence="2">Uncharacterized protein</fullName>
    </submittedName>
</protein>
<organism evidence="2 3">
    <name type="scientific">Halogeometricum borinquense</name>
    <dbReference type="NCBI Taxonomy" id="60847"/>
    <lineage>
        <taxon>Archaea</taxon>
        <taxon>Methanobacteriati</taxon>
        <taxon>Methanobacteriota</taxon>
        <taxon>Stenosarchaea group</taxon>
        <taxon>Halobacteria</taxon>
        <taxon>Halobacteriales</taxon>
        <taxon>Haloferacaceae</taxon>
        <taxon>Halogeometricum</taxon>
    </lineage>
</organism>
<dbReference type="GeneID" id="44080545"/>
<evidence type="ECO:0000313" key="2">
    <source>
        <dbReference type="EMBL" id="QIB75309.1"/>
    </source>
</evidence>
<sequence>MSEPLNDWNGMRERDVDDEAPDCAHCGSSRTMVRSDGDLECADCPGITVTPCPACEEPHGYEDPCPASEVVA</sequence>
<evidence type="ECO:0000313" key="3">
    <source>
        <dbReference type="Proteomes" id="UP000465846"/>
    </source>
</evidence>
<reference evidence="2 3" key="1">
    <citation type="submission" date="2020-02" db="EMBL/GenBank/DDBJ databases">
        <title>Whole genome sequence of Halogeometricum borinquense strain wsp4.</title>
        <authorList>
            <person name="Verma D.K."/>
            <person name="Gopal K."/>
            <person name="Prasad E.S."/>
        </authorList>
    </citation>
    <scope>NUCLEOTIDE SEQUENCE [LARGE SCALE GENOMIC DNA]</scope>
    <source>
        <strain evidence="3">wsp4</strain>
    </source>
</reference>